<reference evidence="9" key="1">
    <citation type="journal article" date="2020" name="mSystems">
        <title>Genome- and Community-Level Interaction Insights into Carbon Utilization and Element Cycling Functions of Hydrothermarchaeota in Hydrothermal Sediment.</title>
        <authorList>
            <person name="Zhou Z."/>
            <person name="Liu Y."/>
            <person name="Xu W."/>
            <person name="Pan J."/>
            <person name="Luo Z.H."/>
            <person name="Li M."/>
        </authorList>
    </citation>
    <scope>NUCLEOTIDE SEQUENCE [LARGE SCALE GENOMIC DNA]</scope>
    <source>
        <strain evidence="9">SpSt-747</strain>
    </source>
</reference>
<dbReference type="AlphaFoldDB" id="A0A7V3YFZ7"/>
<feature type="transmembrane region" description="Helical" evidence="7">
    <location>
        <begin position="240"/>
        <end position="264"/>
    </location>
</feature>
<evidence type="ECO:0000256" key="5">
    <source>
        <dbReference type="ARBA" id="ARBA00022989"/>
    </source>
</evidence>
<evidence type="ECO:0000256" key="2">
    <source>
        <dbReference type="ARBA" id="ARBA00022448"/>
    </source>
</evidence>
<comment type="subcellular location">
    <subcellularLocation>
        <location evidence="1 7">Cell membrane</location>
        <topology evidence="1 7">Multi-pass membrane protein</topology>
    </subcellularLocation>
</comment>
<keyword evidence="2 7" id="KW-0813">Transport</keyword>
<comment type="caution">
    <text evidence="9">The sequence shown here is derived from an EMBL/GenBank/DDBJ whole genome shotgun (WGS) entry which is preliminary data.</text>
</comment>
<dbReference type="InterPro" id="IPR050901">
    <property type="entry name" value="BP-dep_ABC_trans_perm"/>
</dbReference>
<dbReference type="GO" id="GO:0055085">
    <property type="term" value="P:transmembrane transport"/>
    <property type="evidence" value="ECO:0007669"/>
    <property type="project" value="InterPro"/>
</dbReference>
<dbReference type="CDD" id="cd06261">
    <property type="entry name" value="TM_PBP2"/>
    <property type="match status" value="1"/>
</dbReference>
<feature type="domain" description="ABC transmembrane type-1" evidence="8">
    <location>
        <begin position="73"/>
        <end position="264"/>
    </location>
</feature>
<feature type="transmembrane region" description="Helical" evidence="7">
    <location>
        <begin position="12"/>
        <end position="31"/>
    </location>
</feature>
<feature type="transmembrane region" description="Helical" evidence="7">
    <location>
        <begin position="185"/>
        <end position="210"/>
    </location>
</feature>
<organism evidence="9">
    <name type="scientific">Candidatus Caldatribacterium californiense</name>
    <dbReference type="NCBI Taxonomy" id="1454726"/>
    <lineage>
        <taxon>Bacteria</taxon>
        <taxon>Pseudomonadati</taxon>
        <taxon>Atribacterota</taxon>
        <taxon>Atribacteria</taxon>
        <taxon>Atribacterales</taxon>
        <taxon>Candidatus Caldatribacteriaceae</taxon>
        <taxon>Candidatus Caldatribacterium</taxon>
    </lineage>
</organism>
<dbReference type="PANTHER" id="PTHR32243:SF18">
    <property type="entry name" value="INNER MEMBRANE ABC TRANSPORTER PERMEASE PROTEIN YCJP"/>
    <property type="match status" value="1"/>
</dbReference>
<keyword evidence="5 7" id="KW-1133">Transmembrane helix</keyword>
<evidence type="ECO:0000259" key="8">
    <source>
        <dbReference type="PROSITE" id="PS50928"/>
    </source>
</evidence>
<feature type="transmembrane region" description="Helical" evidence="7">
    <location>
        <begin position="141"/>
        <end position="164"/>
    </location>
</feature>
<comment type="similarity">
    <text evidence="7">Belongs to the binding-protein-dependent transport system permease family.</text>
</comment>
<gene>
    <name evidence="9" type="ORF">ENV30_03610</name>
</gene>
<evidence type="ECO:0000256" key="7">
    <source>
        <dbReference type="RuleBase" id="RU363032"/>
    </source>
</evidence>
<evidence type="ECO:0000256" key="3">
    <source>
        <dbReference type="ARBA" id="ARBA00022475"/>
    </source>
</evidence>
<evidence type="ECO:0000256" key="6">
    <source>
        <dbReference type="ARBA" id="ARBA00023136"/>
    </source>
</evidence>
<dbReference type="EMBL" id="DTFV01000054">
    <property type="protein sequence ID" value="HGI30378.1"/>
    <property type="molecule type" value="Genomic_DNA"/>
</dbReference>
<keyword evidence="4 7" id="KW-0812">Transmembrane</keyword>
<dbReference type="PANTHER" id="PTHR32243">
    <property type="entry name" value="MALTOSE TRANSPORT SYSTEM PERMEASE-RELATED"/>
    <property type="match status" value="1"/>
</dbReference>
<dbReference type="InterPro" id="IPR035906">
    <property type="entry name" value="MetI-like_sf"/>
</dbReference>
<dbReference type="GO" id="GO:0005886">
    <property type="term" value="C:plasma membrane"/>
    <property type="evidence" value="ECO:0007669"/>
    <property type="project" value="UniProtKB-SubCell"/>
</dbReference>
<feature type="transmembrane region" description="Helical" evidence="7">
    <location>
        <begin position="110"/>
        <end position="129"/>
    </location>
</feature>
<dbReference type="PROSITE" id="PS50928">
    <property type="entry name" value="ABC_TM1"/>
    <property type="match status" value="1"/>
</dbReference>
<dbReference type="InterPro" id="IPR000515">
    <property type="entry name" value="MetI-like"/>
</dbReference>
<accession>A0A7V3YFZ7</accession>
<sequence>MRKRLLDYLLDFGGILVVLAAVAASIIPLYWMTVTSIKPDRELLIGTAPLWVFHPTVKHYQYLLRFTPFGRWFANSVFVASITTAVALFLGALAAYAISRIPSRFNIRMTQLTLLSYLIPRAVFVVPLYNLLSSLRLLDTLWGLALAYLSFTLPFSIWLLLGFFQNIPREIDEAALIDGCSRWGALLRVILPLLASGMIATCVYCFSMSWNEFMYPLALVQTQARNTITVGIASMKQGDILAWGPIMAAGTLGSIPVLVFYAFIYKKIVGGLVAGSIKG</sequence>
<name>A0A7V3YFZ7_9BACT</name>
<feature type="transmembrane region" description="Helical" evidence="7">
    <location>
        <begin position="72"/>
        <end position="98"/>
    </location>
</feature>
<dbReference type="SUPFAM" id="SSF161098">
    <property type="entry name" value="MetI-like"/>
    <property type="match status" value="1"/>
</dbReference>
<proteinExistence type="inferred from homology"/>
<evidence type="ECO:0000256" key="4">
    <source>
        <dbReference type="ARBA" id="ARBA00022692"/>
    </source>
</evidence>
<protein>
    <submittedName>
        <fullName evidence="9">Carbohydrate ABC transporter permease</fullName>
    </submittedName>
</protein>
<evidence type="ECO:0000256" key="1">
    <source>
        <dbReference type="ARBA" id="ARBA00004651"/>
    </source>
</evidence>
<keyword evidence="6 7" id="KW-0472">Membrane</keyword>
<keyword evidence="3" id="KW-1003">Cell membrane</keyword>
<dbReference type="Pfam" id="PF00528">
    <property type="entry name" value="BPD_transp_1"/>
    <property type="match status" value="1"/>
</dbReference>
<dbReference type="Gene3D" id="1.10.3720.10">
    <property type="entry name" value="MetI-like"/>
    <property type="match status" value="1"/>
</dbReference>
<evidence type="ECO:0000313" key="9">
    <source>
        <dbReference type="EMBL" id="HGI30378.1"/>
    </source>
</evidence>